<evidence type="ECO:0000256" key="6">
    <source>
        <dbReference type="SAM" id="Phobius"/>
    </source>
</evidence>
<evidence type="ECO:0000259" key="7">
    <source>
        <dbReference type="Pfam" id="PF05154"/>
    </source>
</evidence>
<keyword evidence="4 6" id="KW-0472">Membrane</keyword>
<name>A0A7X0KTF0_9MICO</name>
<dbReference type="AlphaFoldDB" id="A0A7X0KTF0"/>
<dbReference type="GO" id="GO:0016020">
    <property type="term" value="C:membrane"/>
    <property type="evidence" value="ECO:0007669"/>
    <property type="project" value="UniProtKB-SubCell"/>
</dbReference>
<evidence type="ECO:0000256" key="3">
    <source>
        <dbReference type="ARBA" id="ARBA00022989"/>
    </source>
</evidence>
<comment type="subcellular location">
    <subcellularLocation>
        <location evidence="1">Membrane</location>
        <topology evidence="1">Multi-pass membrane protein</topology>
    </subcellularLocation>
</comment>
<comment type="caution">
    <text evidence="8">The sequence shown here is derived from an EMBL/GenBank/DDBJ whole genome shotgun (WGS) entry which is preliminary data.</text>
</comment>
<dbReference type="Proteomes" id="UP000537775">
    <property type="component" value="Unassembled WGS sequence"/>
</dbReference>
<dbReference type="EMBL" id="JACHML010000001">
    <property type="protein sequence ID" value="MBB6389988.1"/>
    <property type="molecule type" value="Genomic_DNA"/>
</dbReference>
<feature type="domain" description="TM2" evidence="7">
    <location>
        <begin position="27"/>
        <end position="75"/>
    </location>
</feature>
<proteinExistence type="predicted"/>
<evidence type="ECO:0000256" key="4">
    <source>
        <dbReference type="ARBA" id="ARBA00023136"/>
    </source>
</evidence>
<feature type="transmembrane region" description="Helical" evidence="6">
    <location>
        <begin position="31"/>
        <end position="50"/>
    </location>
</feature>
<evidence type="ECO:0000313" key="9">
    <source>
        <dbReference type="Proteomes" id="UP000537775"/>
    </source>
</evidence>
<keyword evidence="3 6" id="KW-1133">Transmembrane helix</keyword>
<feature type="region of interest" description="Disordered" evidence="5">
    <location>
        <begin position="125"/>
        <end position="158"/>
    </location>
</feature>
<feature type="transmembrane region" description="Helical" evidence="6">
    <location>
        <begin position="98"/>
        <end position="117"/>
    </location>
</feature>
<evidence type="ECO:0000256" key="5">
    <source>
        <dbReference type="SAM" id="MobiDB-lite"/>
    </source>
</evidence>
<dbReference type="PANTHER" id="PTHR21016:SF25">
    <property type="entry name" value="TM2 DOMAIN-CONTAINING PROTEIN DDB_G0277895-RELATED"/>
    <property type="match status" value="1"/>
</dbReference>
<organism evidence="8 9">
    <name type="scientific">Microbacterium thalassium</name>
    <dbReference type="NCBI Taxonomy" id="362649"/>
    <lineage>
        <taxon>Bacteria</taxon>
        <taxon>Bacillati</taxon>
        <taxon>Actinomycetota</taxon>
        <taxon>Actinomycetes</taxon>
        <taxon>Micrococcales</taxon>
        <taxon>Microbacteriaceae</taxon>
        <taxon>Microbacterium</taxon>
    </lineage>
</organism>
<accession>A0A7X0KTF0</accession>
<dbReference type="InterPro" id="IPR007829">
    <property type="entry name" value="TM2"/>
</dbReference>
<evidence type="ECO:0000256" key="2">
    <source>
        <dbReference type="ARBA" id="ARBA00022692"/>
    </source>
</evidence>
<evidence type="ECO:0000313" key="8">
    <source>
        <dbReference type="EMBL" id="MBB6389988.1"/>
    </source>
</evidence>
<evidence type="ECO:0000256" key="1">
    <source>
        <dbReference type="ARBA" id="ARBA00004141"/>
    </source>
</evidence>
<dbReference type="InterPro" id="IPR050932">
    <property type="entry name" value="TM2D1-3-like"/>
</dbReference>
<reference evidence="8 9" key="1">
    <citation type="submission" date="2020-08" db="EMBL/GenBank/DDBJ databases">
        <title>Sequencing the genomes of 1000 actinobacteria strains.</title>
        <authorList>
            <person name="Klenk H.-P."/>
        </authorList>
    </citation>
    <scope>NUCLEOTIDE SEQUENCE [LARGE SCALE GENOMIC DNA]</scope>
    <source>
        <strain evidence="8 9">DSM 12511</strain>
    </source>
</reference>
<sequence>MSNPSTPAPPAMPAAPVPGAQFPQPPAKSFIATWLFAWLLGVFGVDRFYLGKVGTGILKLVTFGGLGIWVLVDLIMVLVGATRDKLGRPLEGYDKHRVIAWIVTGVVIVLGIAMGAVNGGSGGNDAVDVPAVEQSDTTTDESEQPAEPTEEAPAEEPAVTAASWANEEWGEFAPVEQSGTGDTLITLPEGATGGIVTATHNGERNFAISVLDASNETTGELLVNTIGTYSGMTAWGVNAFGEGARLQVTADGAWTITISPMGSAPAVAQSGTGDAVFLYDGGAAALTATHDGERNFAILEETSEAFNMGLLVNEIGTYSGTVPLSAGPSVITVTADGNWTLAIE</sequence>
<keyword evidence="2 6" id="KW-0812">Transmembrane</keyword>
<gene>
    <name evidence="8" type="ORF">HD594_000301</name>
</gene>
<keyword evidence="9" id="KW-1185">Reference proteome</keyword>
<protein>
    <recommendedName>
        <fullName evidence="7">TM2 domain-containing protein</fullName>
    </recommendedName>
</protein>
<feature type="transmembrane region" description="Helical" evidence="6">
    <location>
        <begin position="57"/>
        <end position="78"/>
    </location>
</feature>
<dbReference type="Pfam" id="PF05154">
    <property type="entry name" value="TM2"/>
    <property type="match status" value="1"/>
</dbReference>
<dbReference type="PANTHER" id="PTHR21016">
    <property type="entry name" value="BETA-AMYLOID BINDING PROTEIN-RELATED"/>
    <property type="match status" value="1"/>
</dbReference>
<dbReference type="RefSeq" id="WP_271171242.1">
    <property type="nucleotide sequence ID" value="NZ_BAAAJR010000008.1"/>
</dbReference>
<feature type="compositionally biased region" description="Acidic residues" evidence="5">
    <location>
        <begin position="138"/>
        <end position="154"/>
    </location>
</feature>